<organism evidence="2 3">
    <name type="scientific">Blepharisma stoltei</name>
    <dbReference type="NCBI Taxonomy" id="1481888"/>
    <lineage>
        <taxon>Eukaryota</taxon>
        <taxon>Sar</taxon>
        <taxon>Alveolata</taxon>
        <taxon>Ciliophora</taxon>
        <taxon>Postciliodesmatophora</taxon>
        <taxon>Heterotrichea</taxon>
        <taxon>Heterotrichida</taxon>
        <taxon>Blepharismidae</taxon>
        <taxon>Blepharisma</taxon>
    </lineage>
</organism>
<comment type="caution">
    <text evidence="2">The sequence shown here is derived from an EMBL/GenBank/DDBJ whole genome shotgun (WGS) entry which is preliminary data.</text>
</comment>
<protein>
    <submittedName>
        <fullName evidence="2">Uncharacterized protein</fullName>
    </submittedName>
</protein>
<evidence type="ECO:0000313" key="2">
    <source>
        <dbReference type="EMBL" id="CAG9323132.1"/>
    </source>
</evidence>
<feature type="region of interest" description="Disordered" evidence="1">
    <location>
        <begin position="21"/>
        <end position="40"/>
    </location>
</feature>
<gene>
    <name evidence="2" type="ORF">BSTOLATCC_MIC33034</name>
</gene>
<reference evidence="2" key="1">
    <citation type="submission" date="2021-09" db="EMBL/GenBank/DDBJ databases">
        <authorList>
            <consortium name="AG Swart"/>
            <person name="Singh M."/>
            <person name="Singh A."/>
            <person name="Seah K."/>
            <person name="Emmerich C."/>
        </authorList>
    </citation>
    <scope>NUCLEOTIDE SEQUENCE</scope>
    <source>
        <strain evidence="2">ATCC30299</strain>
    </source>
</reference>
<proteinExistence type="predicted"/>
<accession>A0AAU9JDH5</accession>
<evidence type="ECO:0000313" key="3">
    <source>
        <dbReference type="Proteomes" id="UP001162131"/>
    </source>
</evidence>
<name>A0AAU9JDH5_9CILI</name>
<sequence length="157" mass="18290">MENRNFEGFVFTFYSKTSQLNNSKIKEQPPNPSHAAKSDANHILKPLKMIRENLKKIRRAPPLAKREALAMDESYQINTTERHIRESTPPGMMRSKSSFCNLREAAENSDIYIFNRVKKYDKKDNVCKLPPIIHHYKKKHFVYPSIVGRGFKINLLA</sequence>
<dbReference type="EMBL" id="CAJZBQ010000033">
    <property type="protein sequence ID" value="CAG9323132.1"/>
    <property type="molecule type" value="Genomic_DNA"/>
</dbReference>
<keyword evidence="3" id="KW-1185">Reference proteome</keyword>
<dbReference type="AlphaFoldDB" id="A0AAU9JDH5"/>
<dbReference type="Proteomes" id="UP001162131">
    <property type="component" value="Unassembled WGS sequence"/>
</dbReference>
<evidence type="ECO:0000256" key="1">
    <source>
        <dbReference type="SAM" id="MobiDB-lite"/>
    </source>
</evidence>